<dbReference type="SUPFAM" id="SSF53335">
    <property type="entry name" value="S-adenosyl-L-methionine-dependent methyltransferases"/>
    <property type="match status" value="1"/>
</dbReference>
<evidence type="ECO:0000256" key="4">
    <source>
        <dbReference type="ARBA" id="ARBA00022679"/>
    </source>
</evidence>
<feature type="binding site" evidence="6">
    <location>
        <position position="124"/>
    </location>
    <ligand>
        <name>S-adenosyl-L-methionine</name>
        <dbReference type="ChEBI" id="CHEBI:59789"/>
    </ligand>
</feature>
<evidence type="ECO:0000256" key="1">
    <source>
        <dbReference type="ARBA" id="ARBA00022490"/>
    </source>
</evidence>
<accession>A0A7T3CK34</accession>
<evidence type="ECO:0000313" key="9">
    <source>
        <dbReference type="Proteomes" id="UP000594975"/>
    </source>
</evidence>
<keyword evidence="5 6" id="KW-0949">S-adenosyl-L-methionine</keyword>
<dbReference type="NCBIfam" id="TIGR00138">
    <property type="entry name" value="rsmG_gidB"/>
    <property type="match status" value="1"/>
</dbReference>
<dbReference type="HAMAP" id="MF_00074">
    <property type="entry name" value="16SrRNA_methyltr_G"/>
    <property type="match status" value="1"/>
</dbReference>
<protein>
    <recommendedName>
        <fullName evidence="6">Ribosomal RNA small subunit methyltransferase G</fullName>
        <ecNumber evidence="6">2.1.1.-</ecNumber>
    </recommendedName>
    <alternativeName>
        <fullName evidence="6">16S rRNA 7-methylguanosine methyltransferase</fullName>
        <shortName evidence="6">16S rRNA m7G methyltransferase</shortName>
    </alternativeName>
</protein>
<organism evidence="8 9">
    <name type="scientific">Rothia kristinae</name>
    <dbReference type="NCBI Taxonomy" id="37923"/>
    <lineage>
        <taxon>Bacteria</taxon>
        <taxon>Bacillati</taxon>
        <taxon>Actinomycetota</taxon>
        <taxon>Actinomycetes</taxon>
        <taxon>Micrococcales</taxon>
        <taxon>Micrococcaceae</taxon>
        <taxon>Rothia</taxon>
    </lineage>
</organism>
<evidence type="ECO:0000256" key="2">
    <source>
        <dbReference type="ARBA" id="ARBA00022552"/>
    </source>
</evidence>
<keyword evidence="1 6" id="KW-0963">Cytoplasm</keyword>
<evidence type="ECO:0000313" key="8">
    <source>
        <dbReference type="EMBL" id="QPT54333.1"/>
    </source>
</evidence>
<dbReference type="PANTHER" id="PTHR31760">
    <property type="entry name" value="S-ADENOSYL-L-METHIONINE-DEPENDENT METHYLTRANSFERASES SUPERFAMILY PROTEIN"/>
    <property type="match status" value="1"/>
</dbReference>
<comment type="caution">
    <text evidence="6">Lacks conserved residue(s) required for the propagation of feature annotation.</text>
</comment>
<comment type="function">
    <text evidence="6">Specifically methylates the N7 position of a guanine in 16S rRNA.</text>
</comment>
<comment type="subcellular location">
    <subcellularLocation>
        <location evidence="6">Cytoplasm</location>
    </subcellularLocation>
</comment>
<dbReference type="EMBL" id="CP065738">
    <property type="protein sequence ID" value="QPT54333.1"/>
    <property type="molecule type" value="Genomic_DNA"/>
</dbReference>
<dbReference type="GO" id="GO:0005829">
    <property type="term" value="C:cytosol"/>
    <property type="evidence" value="ECO:0007669"/>
    <property type="project" value="TreeGrafter"/>
</dbReference>
<sequence length="261" mass="27470">MSRPHTGSAARDAASDSRGADVAPQGGGAGTRGSHADAGSRGAGTAASPAQAPEPVGEELRAAEEVFGERLDLARRYVGHLSDSGIERGLIGPREVPRLWVRHVLNCAVVQELIPQGVSVVDVGSGAGLPGLCLALARPDLSLTLVEPLERRVIWLDEVVRDLELGDSVRILRGRGEQIVGEVEADIVTARAVSALGGLLDITLPILRGTGQLLALKGRSAEEEVRKARKKLSKYGARETEILTVGDRLLSEPTTVVRVSL</sequence>
<dbReference type="Gene3D" id="3.40.50.150">
    <property type="entry name" value="Vaccinia Virus protein VP39"/>
    <property type="match status" value="1"/>
</dbReference>
<feature type="region of interest" description="Disordered" evidence="7">
    <location>
        <begin position="1"/>
        <end position="57"/>
    </location>
</feature>
<dbReference type="Pfam" id="PF02527">
    <property type="entry name" value="GidB"/>
    <property type="match status" value="1"/>
</dbReference>
<evidence type="ECO:0000256" key="7">
    <source>
        <dbReference type="SAM" id="MobiDB-lite"/>
    </source>
</evidence>
<dbReference type="KEGG" id="rkr:I6G21_03920"/>
<dbReference type="AlphaFoldDB" id="A0A7T3CK34"/>
<dbReference type="PANTHER" id="PTHR31760:SF0">
    <property type="entry name" value="S-ADENOSYL-L-METHIONINE-DEPENDENT METHYLTRANSFERASES SUPERFAMILY PROTEIN"/>
    <property type="match status" value="1"/>
</dbReference>
<feature type="binding site" evidence="6">
    <location>
        <position position="129"/>
    </location>
    <ligand>
        <name>S-adenosyl-L-methionine</name>
        <dbReference type="ChEBI" id="CHEBI:59789"/>
    </ligand>
</feature>
<feature type="binding site" evidence="6">
    <location>
        <position position="191"/>
    </location>
    <ligand>
        <name>S-adenosyl-L-methionine</name>
        <dbReference type="ChEBI" id="CHEBI:59789"/>
    </ligand>
</feature>
<dbReference type="Proteomes" id="UP000594975">
    <property type="component" value="Chromosome"/>
</dbReference>
<keyword evidence="4 6" id="KW-0808">Transferase</keyword>
<dbReference type="InterPro" id="IPR029063">
    <property type="entry name" value="SAM-dependent_MTases_sf"/>
</dbReference>
<keyword evidence="2 6" id="KW-0698">rRNA processing</keyword>
<proteinExistence type="inferred from homology"/>
<keyword evidence="3 6" id="KW-0489">Methyltransferase</keyword>
<evidence type="ECO:0000256" key="3">
    <source>
        <dbReference type="ARBA" id="ARBA00022603"/>
    </source>
</evidence>
<comment type="similarity">
    <text evidence="6">Belongs to the methyltransferase superfamily. RNA methyltransferase RsmG family.</text>
</comment>
<evidence type="ECO:0000256" key="5">
    <source>
        <dbReference type="ARBA" id="ARBA00022691"/>
    </source>
</evidence>
<feature type="binding site" evidence="6">
    <location>
        <begin position="176"/>
        <end position="177"/>
    </location>
    <ligand>
        <name>S-adenosyl-L-methionine</name>
        <dbReference type="ChEBI" id="CHEBI:59789"/>
    </ligand>
</feature>
<gene>
    <name evidence="6 8" type="primary">rsmG</name>
    <name evidence="8" type="ORF">I6G21_03920</name>
</gene>
<evidence type="ECO:0000256" key="6">
    <source>
        <dbReference type="HAMAP-Rule" id="MF_00074"/>
    </source>
</evidence>
<dbReference type="InterPro" id="IPR003682">
    <property type="entry name" value="rRNA_ssu_MeTfrase_G"/>
</dbReference>
<dbReference type="EC" id="2.1.1.-" evidence="6"/>
<dbReference type="GO" id="GO:0070043">
    <property type="term" value="F:rRNA (guanine-N7-)-methyltransferase activity"/>
    <property type="evidence" value="ECO:0007669"/>
    <property type="project" value="UniProtKB-UniRule"/>
</dbReference>
<name>A0A7T3CK34_9MICC</name>
<reference evidence="8 9" key="1">
    <citation type="submission" date="2020-12" db="EMBL/GenBank/DDBJ databases">
        <title>FDA dAtabase for Regulatory Grade micrObial Sequences (FDA-ARGOS): Supporting development and validation of Infectious Disease Dx tests.</title>
        <authorList>
            <person name="Sproer C."/>
            <person name="Gronow S."/>
            <person name="Severitt S."/>
            <person name="Schroder I."/>
            <person name="Tallon L."/>
            <person name="Sadzewicz L."/>
            <person name="Zhao X."/>
            <person name="Boylan J."/>
            <person name="Ott S."/>
            <person name="Bowen H."/>
            <person name="Vavikolanu K."/>
            <person name="Mehta A."/>
            <person name="Aluvathingal J."/>
            <person name="Nadendla S."/>
            <person name="Lowell S."/>
            <person name="Myers T."/>
            <person name="Yan Y."/>
            <person name="Sichtig H."/>
        </authorList>
    </citation>
    <scope>NUCLEOTIDE SEQUENCE [LARGE SCALE GENOMIC DNA]</scope>
    <source>
        <strain evidence="8 9">FDAARGOS_864</strain>
    </source>
</reference>